<proteinExistence type="predicted"/>
<dbReference type="NCBIfam" id="NF047558">
    <property type="entry name" value="TPR_END_plus"/>
    <property type="match status" value="1"/>
</dbReference>
<reference evidence="2 3" key="1">
    <citation type="submission" date="2016-11" db="EMBL/GenBank/DDBJ databases">
        <authorList>
            <person name="Jaros S."/>
            <person name="Januszkiewicz K."/>
            <person name="Wedrychowicz H."/>
        </authorList>
    </citation>
    <scope>NUCLEOTIDE SEQUENCE [LARGE SCALE GENOMIC DNA]</scope>
    <source>
        <strain evidence="2 3">DSM 17477</strain>
    </source>
</reference>
<sequence length="300" mass="35207">MKENIFLNKTLELLETKGVNEAYEFMLDKKYEVKTWSAQLYNYLYCLAALCGRKEEAMAWLNEVIMIKGYWYRPEVFDDEDLDSLRDDNRFKELKAISDKRYLNAVEEAETICTWEKIRGADLALALHGNQQNIDISIESWNFLKKYGYQVEYVQSAFVDSYELFRWEDNGKNQLAGVLDKINWNKYGTRTLGGFSAGCNEILKTFIVKDFKCERIILQSPWIPVIDNEIDEIMNCLKERETEVIVICGEDDKDCIRRANIFVDKAKVKGLNISEYWVKGLGHDFPDDFEDYLLEVMVRN</sequence>
<evidence type="ECO:0000313" key="3">
    <source>
        <dbReference type="Proteomes" id="UP000184052"/>
    </source>
</evidence>
<dbReference type="AlphaFoldDB" id="A0A1M6H0E7"/>
<dbReference type="RefSeq" id="WP_073049317.1">
    <property type="nucleotide sequence ID" value="NZ_FQZL01000012.1"/>
</dbReference>
<evidence type="ECO:0000259" key="1">
    <source>
        <dbReference type="Pfam" id="PF22316"/>
    </source>
</evidence>
<dbReference type="InterPro" id="IPR029058">
    <property type="entry name" value="AB_hydrolase_fold"/>
</dbReference>
<dbReference type="SUPFAM" id="SSF53474">
    <property type="entry name" value="alpha/beta-Hydrolases"/>
    <property type="match status" value="1"/>
</dbReference>
<dbReference type="Gene3D" id="3.40.50.1820">
    <property type="entry name" value="alpha/beta hydrolase"/>
    <property type="match status" value="1"/>
</dbReference>
<dbReference type="Proteomes" id="UP000184052">
    <property type="component" value="Unassembled WGS sequence"/>
</dbReference>
<gene>
    <name evidence="2" type="ORF">SAMN02745751_01868</name>
</gene>
<dbReference type="OrthoDB" id="2803643at2"/>
<keyword evidence="3" id="KW-1185">Reference proteome</keyword>
<name>A0A1M6H0E7_9FIRM</name>
<dbReference type="EMBL" id="FQZL01000012">
    <property type="protein sequence ID" value="SHJ15594.1"/>
    <property type="molecule type" value="Genomic_DNA"/>
</dbReference>
<dbReference type="STRING" id="1121476.SAMN02745751_01868"/>
<accession>A0A1M6H0E7</accession>
<protein>
    <recommendedName>
        <fullName evidence="1">BCE-2095-like N-terminal domain-containing protein</fullName>
    </recommendedName>
</protein>
<evidence type="ECO:0000313" key="2">
    <source>
        <dbReference type="EMBL" id="SHJ15594.1"/>
    </source>
</evidence>
<dbReference type="Pfam" id="PF22316">
    <property type="entry name" value="ABhydrolase-like_N"/>
    <property type="match status" value="1"/>
</dbReference>
<feature type="domain" description="BCE-2095-like N-terminal" evidence="1">
    <location>
        <begin position="3"/>
        <end position="105"/>
    </location>
</feature>
<dbReference type="InterPro" id="IPR054527">
    <property type="entry name" value="BCE_2095-like_N"/>
</dbReference>
<organism evidence="2 3">
    <name type="scientific">Dethiosulfatibacter aminovorans DSM 17477</name>
    <dbReference type="NCBI Taxonomy" id="1121476"/>
    <lineage>
        <taxon>Bacteria</taxon>
        <taxon>Bacillati</taxon>
        <taxon>Bacillota</taxon>
        <taxon>Tissierellia</taxon>
        <taxon>Dethiosulfatibacter</taxon>
    </lineage>
</organism>